<accession>A0A6P1D2D5</accession>
<evidence type="ECO:0000313" key="10">
    <source>
        <dbReference type="Proteomes" id="UP000470876"/>
    </source>
</evidence>
<dbReference type="PANTHER" id="PTHR30055">
    <property type="entry name" value="HTH-TYPE TRANSCRIPTIONAL REGULATOR RUTR"/>
    <property type="match status" value="1"/>
</dbReference>
<dbReference type="Gene3D" id="1.10.357.10">
    <property type="entry name" value="Tetracycline Repressor, domain 2"/>
    <property type="match status" value="1"/>
</dbReference>
<keyword evidence="4" id="KW-0804">Transcription</keyword>
<organism evidence="7 9">
    <name type="scientific">Nocardia cyriacigeorgica</name>
    <dbReference type="NCBI Taxonomy" id="135487"/>
    <lineage>
        <taxon>Bacteria</taxon>
        <taxon>Bacillati</taxon>
        <taxon>Actinomycetota</taxon>
        <taxon>Actinomycetes</taxon>
        <taxon>Mycobacteriales</taxon>
        <taxon>Nocardiaceae</taxon>
        <taxon>Nocardia</taxon>
    </lineage>
</organism>
<dbReference type="GO" id="GO:0000976">
    <property type="term" value="F:transcription cis-regulatory region binding"/>
    <property type="evidence" value="ECO:0007669"/>
    <property type="project" value="TreeGrafter"/>
</dbReference>
<dbReference type="InterPro" id="IPR036271">
    <property type="entry name" value="Tet_transcr_reg_TetR-rel_C_sf"/>
</dbReference>
<dbReference type="SUPFAM" id="SSF48498">
    <property type="entry name" value="Tetracyclin repressor-like, C-terminal domain"/>
    <property type="match status" value="1"/>
</dbReference>
<dbReference type="InterPro" id="IPR050109">
    <property type="entry name" value="HTH-type_TetR-like_transc_reg"/>
</dbReference>
<dbReference type="Proteomes" id="UP000470876">
    <property type="component" value="Unassembled WGS sequence"/>
</dbReference>
<dbReference type="PANTHER" id="PTHR30055:SF148">
    <property type="entry name" value="TETR-FAMILY TRANSCRIPTIONAL REGULATOR"/>
    <property type="match status" value="1"/>
</dbReference>
<dbReference type="GO" id="GO:0003700">
    <property type="term" value="F:DNA-binding transcription factor activity"/>
    <property type="evidence" value="ECO:0007669"/>
    <property type="project" value="TreeGrafter"/>
</dbReference>
<sequence length="207" mass="22432">MPRVADHDLRREQIARAFQRLLAADGLARVTFARVAEEAGTSVGLIQHYFRNKEELIGLAYADCLTRIDARIAMHTRDGEENGEPISAMLLAGLRELLPLDDERMIEFRVERSLWNSALNDAGLTDIARQASAGTRRRLVNAVENGKKCGEVVTSVDASVAASTILAVTRGSADALALDVSSAGHADEVLRAVIASVFTGSCRHYDS</sequence>
<dbReference type="Proteomes" id="UP000468928">
    <property type="component" value="Unassembled WGS sequence"/>
</dbReference>
<evidence type="ECO:0000313" key="7">
    <source>
        <dbReference type="EMBL" id="NEW44735.1"/>
    </source>
</evidence>
<evidence type="ECO:0000256" key="5">
    <source>
        <dbReference type="PROSITE-ProRule" id="PRU00335"/>
    </source>
</evidence>
<evidence type="ECO:0000256" key="1">
    <source>
        <dbReference type="ARBA" id="ARBA00022491"/>
    </source>
</evidence>
<dbReference type="InterPro" id="IPR009057">
    <property type="entry name" value="Homeodomain-like_sf"/>
</dbReference>
<dbReference type="Pfam" id="PF00440">
    <property type="entry name" value="TetR_N"/>
    <property type="match status" value="1"/>
</dbReference>
<dbReference type="InterPro" id="IPR001647">
    <property type="entry name" value="HTH_TetR"/>
</dbReference>
<keyword evidence="3 5" id="KW-0238">DNA-binding</keyword>
<dbReference type="PROSITE" id="PS50977">
    <property type="entry name" value="HTH_TETR_2"/>
    <property type="match status" value="1"/>
</dbReference>
<dbReference type="EMBL" id="JAAGUX010000010">
    <property type="protein sequence ID" value="NEW55603.1"/>
    <property type="molecule type" value="Genomic_DNA"/>
</dbReference>
<dbReference type="AlphaFoldDB" id="A0A6P1D2D5"/>
<dbReference type="InterPro" id="IPR039538">
    <property type="entry name" value="BetI_C"/>
</dbReference>
<gene>
    <name evidence="7" type="ORF">GV789_09765</name>
    <name evidence="8" type="ORF">GV794_08040</name>
</gene>
<protein>
    <submittedName>
        <fullName evidence="7">TetR family transcriptional regulator</fullName>
    </submittedName>
</protein>
<evidence type="ECO:0000313" key="9">
    <source>
        <dbReference type="Proteomes" id="UP000468928"/>
    </source>
</evidence>
<dbReference type="RefSeq" id="WP_163828765.1">
    <property type="nucleotide sequence ID" value="NZ_JAAGUX010000010.1"/>
</dbReference>
<proteinExistence type="predicted"/>
<comment type="caution">
    <text evidence="7">The sequence shown here is derived from an EMBL/GenBank/DDBJ whole genome shotgun (WGS) entry which is preliminary data.</text>
</comment>
<keyword evidence="1" id="KW-0678">Repressor</keyword>
<dbReference type="SUPFAM" id="SSF46689">
    <property type="entry name" value="Homeodomain-like"/>
    <property type="match status" value="1"/>
</dbReference>
<evidence type="ECO:0000256" key="2">
    <source>
        <dbReference type="ARBA" id="ARBA00023015"/>
    </source>
</evidence>
<evidence type="ECO:0000313" key="8">
    <source>
        <dbReference type="EMBL" id="NEW55603.1"/>
    </source>
</evidence>
<evidence type="ECO:0000256" key="4">
    <source>
        <dbReference type="ARBA" id="ARBA00023163"/>
    </source>
</evidence>
<name>A0A6P1D2D5_9NOCA</name>
<evidence type="ECO:0000256" key="3">
    <source>
        <dbReference type="ARBA" id="ARBA00023125"/>
    </source>
</evidence>
<evidence type="ECO:0000259" key="6">
    <source>
        <dbReference type="PROSITE" id="PS50977"/>
    </source>
</evidence>
<dbReference type="Pfam" id="PF13977">
    <property type="entry name" value="TetR_C_6"/>
    <property type="match status" value="1"/>
</dbReference>
<feature type="domain" description="HTH tetR-type" evidence="6">
    <location>
        <begin position="8"/>
        <end position="68"/>
    </location>
</feature>
<reference evidence="9 10" key="1">
    <citation type="submission" date="2020-01" db="EMBL/GenBank/DDBJ databases">
        <title>Genetics and antimicrobial susceptibilities of Nocardia species isolated from the soil; a comparison with species isolated from humans.</title>
        <authorList>
            <person name="Carrasco G."/>
            <person name="Monzon S."/>
            <person name="Sansegundo M."/>
            <person name="Garcia E."/>
            <person name="Garrido N."/>
            <person name="Medina M.J."/>
            <person name="Villalon P."/>
            <person name="Ramirez-Arocha A.C."/>
            <person name="Jimenez P."/>
            <person name="Cuesta I."/>
            <person name="Valdezate S."/>
        </authorList>
    </citation>
    <scope>NUCLEOTIDE SEQUENCE [LARGE SCALE GENOMIC DNA]</scope>
    <source>
        <strain evidence="7 9">CNM20110639</strain>
        <strain evidence="8 10">CNM20110649</strain>
    </source>
</reference>
<keyword evidence="10" id="KW-1185">Reference proteome</keyword>
<feature type="DNA-binding region" description="H-T-H motif" evidence="5">
    <location>
        <begin position="31"/>
        <end position="50"/>
    </location>
</feature>
<keyword evidence="2" id="KW-0805">Transcription regulation</keyword>
<dbReference type="EMBL" id="JAAGUZ010000021">
    <property type="protein sequence ID" value="NEW44735.1"/>
    <property type="molecule type" value="Genomic_DNA"/>
</dbReference>